<keyword evidence="1" id="KW-0812">Transmembrane</keyword>
<reference evidence="2" key="1">
    <citation type="submission" date="2020-11" db="EMBL/GenBank/DDBJ databases">
        <authorList>
            <person name="Tran Van P."/>
        </authorList>
    </citation>
    <scope>NUCLEOTIDE SEQUENCE</scope>
</reference>
<name>A0A7R9MFE8_9ACAR</name>
<sequence>MLCKTYRPFHSYLNILFNIILVPYFLGGYGVYGYLELDTDKQIPIRLGNECDLRVSNDHEFESCRRRAFQDWNTYDMSQRVRYDCCYQWDVIDCEESSVYALCDRWQYDDEYKSYKQRKREHIDYFEK</sequence>
<keyword evidence="3" id="KW-1185">Reference proteome</keyword>
<proteinExistence type="predicted"/>
<dbReference type="Proteomes" id="UP000728032">
    <property type="component" value="Unassembled WGS sequence"/>
</dbReference>
<dbReference type="OrthoDB" id="10509859at2759"/>
<dbReference type="EMBL" id="CAJPVJ010014523">
    <property type="protein sequence ID" value="CAG2175397.1"/>
    <property type="molecule type" value="Genomic_DNA"/>
</dbReference>
<accession>A0A7R9MFE8</accession>
<organism evidence="2">
    <name type="scientific">Oppiella nova</name>
    <dbReference type="NCBI Taxonomy" id="334625"/>
    <lineage>
        <taxon>Eukaryota</taxon>
        <taxon>Metazoa</taxon>
        <taxon>Ecdysozoa</taxon>
        <taxon>Arthropoda</taxon>
        <taxon>Chelicerata</taxon>
        <taxon>Arachnida</taxon>
        <taxon>Acari</taxon>
        <taxon>Acariformes</taxon>
        <taxon>Sarcoptiformes</taxon>
        <taxon>Oribatida</taxon>
        <taxon>Brachypylina</taxon>
        <taxon>Oppioidea</taxon>
        <taxon>Oppiidae</taxon>
        <taxon>Oppiella</taxon>
    </lineage>
</organism>
<keyword evidence="1" id="KW-0472">Membrane</keyword>
<dbReference type="AlphaFoldDB" id="A0A7R9MFE8"/>
<evidence type="ECO:0000313" key="3">
    <source>
        <dbReference type="Proteomes" id="UP000728032"/>
    </source>
</evidence>
<feature type="transmembrane region" description="Helical" evidence="1">
    <location>
        <begin position="12"/>
        <end position="35"/>
    </location>
</feature>
<feature type="non-terminal residue" evidence="2">
    <location>
        <position position="128"/>
    </location>
</feature>
<gene>
    <name evidence="2" type="ORF">ONB1V03_LOCUS14834</name>
</gene>
<evidence type="ECO:0000256" key="1">
    <source>
        <dbReference type="SAM" id="Phobius"/>
    </source>
</evidence>
<evidence type="ECO:0000313" key="2">
    <source>
        <dbReference type="EMBL" id="CAD7658211.1"/>
    </source>
</evidence>
<dbReference type="EMBL" id="OC929348">
    <property type="protein sequence ID" value="CAD7658211.1"/>
    <property type="molecule type" value="Genomic_DNA"/>
</dbReference>
<protein>
    <submittedName>
        <fullName evidence="2">Uncharacterized protein</fullName>
    </submittedName>
</protein>
<keyword evidence="1" id="KW-1133">Transmembrane helix</keyword>